<evidence type="ECO:0000313" key="3">
    <source>
        <dbReference type="Proteomes" id="UP000823388"/>
    </source>
</evidence>
<evidence type="ECO:0000256" key="1">
    <source>
        <dbReference type="SAM" id="SignalP"/>
    </source>
</evidence>
<dbReference type="EMBL" id="CM029037">
    <property type="protein sequence ID" value="KAG2658529.1"/>
    <property type="molecule type" value="Genomic_DNA"/>
</dbReference>
<feature type="chain" id="PRO_5035735065" description="Embryo surrounding factor 1 brassicaceae domain-containing protein" evidence="1">
    <location>
        <begin position="19"/>
        <end position="121"/>
    </location>
</feature>
<keyword evidence="1" id="KW-0732">Signal</keyword>
<proteinExistence type="predicted"/>
<dbReference type="AlphaFoldDB" id="A0A8T0XSX5"/>
<dbReference type="Proteomes" id="UP000823388">
    <property type="component" value="Chromosome 1K"/>
</dbReference>
<evidence type="ECO:0000313" key="2">
    <source>
        <dbReference type="EMBL" id="KAG2658529.1"/>
    </source>
</evidence>
<evidence type="ECO:0008006" key="4">
    <source>
        <dbReference type="Google" id="ProtNLM"/>
    </source>
</evidence>
<gene>
    <name evidence="2" type="ORF">PVAP13_1KG302000</name>
</gene>
<keyword evidence="3" id="KW-1185">Reference proteome</keyword>
<accession>A0A8T0XSX5</accession>
<sequence length="121" mass="13764">MGHMTSTVMFVMLFAATAQCLYQLQEAGHTNTSGNATVLDFTTSHENKMVLIFCRQTKCGKDWVDCYCCINKMPKEVCYYTLNDCQTNCPVCNPKCPPQFTNKTAMEDQQLQARMNSTSYR</sequence>
<organism evidence="2 3">
    <name type="scientific">Panicum virgatum</name>
    <name type="common">Blackwell switchgrass</name>
    <dbReference type="NCBI Taxonomy" id="38727"/>
    <lineage>
        <taxon>Eukaryota</taxon>
        <taxon>Viridiplantae</taxon>
        <taxon>Streptophyta</taxon>
        <taxon>Embryophyta</taxon>
        <taxon>Tracheophyta</taxon>
        <taxon>Spermatophyta</taxon>
        <taxon>Magnoliopsida</taxon>
        <taxon>Liliopsida</taxon>
        <taxon>Poales</taxon>
        <taxon>Poaceae</taxon>
        <taxon>PACMAD clade</taxon>
        <taxon>Panicoideae</taxon>
        <taxon>Panicodae</taxon>
        <taxon>Paniceae</taxon>
        <taxon>Panicinae</taxon>
        <taxon>Panicum</taxon>
        <taxon>Panicum sect. Hiantes</taxon>
    </lineage>
</organism>
<protein>
    <recommendedName>
        <fullName evidence="4">Embryo surrounding factor 1 brassicaceae domain-containing protein</fullName>
    </recommendedName>
</protein>
<reference evidence="2" key="1">
    <citation type="submission" date="2020-05" db="EMBL/GenBank/DDBJ databases">
        <title>WGS assembly of Panicum virgatum.</title>
        <authorList>
            <person name="Lovell J.T."/>
            <person name="Jenkins J."/>
            <person name="Shu S."/>
            <person name="Juenger T.E."/>
            <person name="Schmutz J."/>
        </authorList>
    </citation>
    <scope>NUCLEOTIDE SEQUENCE</scope>
    <source>
        <strain evidence="2">AP13</strain>
    </source>
</reference>
<name>A0A8T0XSX5_PANVG</name>
<comment type="caution">
    <text evidence="2">The sequence shown here is derived from an EMBL/GenBank/DDBJ whole genome shotgun (WGS) entry which is preliminary data.</text>
</comment>
<feature type="signal peptide" evidence="1">
    <location>
        <begin position="1"/>
        <end position="18"/>
    </location>
</feature>